<evidence type="ECO:0000256" key="3">
    <source>
        <dbReference type="ARBA" id="ARBA00023180"/>
    </source>
</evidence>
<dbReference type="PANTHER" id="PTHR11475:SF4">
    <property type="entry name" value="CHORION PEROXIDASE"/>
    <property type="match status" value="1"/>
</dbReference>
<protein>
    <recommendedName>
        <fullName evidence="7">Heme peroxidase</fullName>
    </recommendedName>
</protein>
<dbReference type="InterPro" id="IPR037120">
    <property type="entry name" value="Haem_peroxidase_sf_animal"/>
</dbReference>
<keyword evidence="3" id="KW-0325">Glycoprotein</keyword>
<proteinExistence type="predicted"/>
<sequence length="625" mass="66581">MAAQQQNLSKSSAGRTVRGVRHGSAVAPVAAAGAALDPRTSAAPLLPDTAKAVYDDIADGTFDATTPFAYLFDGLRDDPTAHLPSGADDVPRVLAALAALGDAMVEPAGPDPARDSVVPAVYTYWGQFIDHDITLNTGGRDSTGDPGDGDVILGDIVDEPFRVVPPDVVVRSLHNGRHPAFDLDSLYGSGPVLPGEPGRGSTRSEASYATADPVKLALGRVPTDPIPGFELVEPGGDPQRDLPRFSAEEVAGLVGAPELLPKAGDPKIPDARNDENLVVGQFQVGMIRFHNAVVDWVRENEPALADDRAVFDRAQQLVRFHYQWLVLHDYLRTLTTPGVLDQVLLSESSLFDPPHPIAMPLEFATAAYRFGHSMVRGAYDFNVNFTRGGAGGVATLAQLFQFTGSGGLGAPSGARGDVLPSNWPLEWARFVRKGDPATAHAARKIDPFLAEGLADLRNEGNDPALADEVARMLKHLARRNLVRGYWLSVPTGERVAQELGVAPLTRAQLTAGAAPEVGAALDELGGTPLWYYVLKEAEVEGNGHFLGEVGSRILAETFVYLLRQDEGSFLRAVPEVWTPAGGVRFADGRMITTLPDLQRFAGTLPLPDGTFRQVDGHPAGHDGDA</sequence>
<accession>A0ABQ2B845</accession>
<comment type="caution">
    <text evidence="5">The sequence shown here is derived from an EMBL/GenBank/DDBJ whole genome shotgun (WGS) entry which is preliminary data.</text>
</comment>
<dbReference type="EMBL" id="BMDG01000005">
    <property type="protein sequence ID" value="GGI07783.1"/>
    <property type="molecule type" value="Genomic_DNA"/>
</dbReference>
<evidence type="ECO:0000313" key="5">
    <source>
        <dbReference type="EMBL" id="GGI07783.1"/>
    </source>
</evidence>
<feature type="compositionally biased region" description="Polar residues" evidence="4">
    <location>
        <begin position="1"/>
        <end position="14"/>
    </location>
</feature>
<dbReference type="SUPFAM" id="SSF48113">
    <property type="entry name" value="Heme-dependent peroxidases"/>
    <property type="match status" value="1"/>
</dbReference>
<reference evidence="6" key="1">
    <citation type="journal article" date="2019" name="Int. J. Syst. Evol. Microbiol.">
        <title>The Global Catalogue of Microorganisms (GCM) 10K type strain sequencing project: providing services to taxonomists for standard genome sequencing and annotation.</title>
        <authorList>
            <consortium name="The Broad Institute Genomics Platform"/>
            <consortium name="The Broad Institute Genome Sequencing Center for Infectious Disease"/>
            <person name="Wu L."/>
            <person name="Ma J."/>
        </authorList>
    </citation>
    <scope>NUCLEOTIDE SEQUENCE [LARGE SCALE GENOMIC DNA]</scope>
    <source>
        <strain evidence="6">CCM 8653</strain>
    </source>
</reference>
<feature type="region of interest" description="Disordered" evidence="4">
    <location>
        <begin position="1"/>
        <end position="20"/>
    </location>
</feature>
<gene>
    <name evidence="5" type="ORF">GCM10007368_17890</name>
</gene>
<evidence type="ECO:0000256" key="2">
    <source>
        <dbReference type="ARBA" id="ARBA00022525"/>
    </source>
</evidence>
<keyword evidence="6" id="KW-1185">Reference proteome</keyword>
<dbReference type="RefSeq" id="WP_188523337.1">
    <property type="nucleotide sequence ID" value="NZ_BMDG01000005.1"/>
</dbReference>
<evidence type="ECO:0000313" key="6">
    <source>
        <dbReference type="Proteomes" id="UP000632535"/>
    </source>
</evidence>
<dbReference type="PRINTS" id="PR00457">
    <property type="entry name" value="ANPEROXIDASE"/>
</dbReference>
<evidence type="ECO:0000256" key="4">
    <source>
        <dbReference type="SAM" id="MobiDB-lite"/>
    </source>
</evidence>
<comment type="subcellular location">
    <subcellularLocation>
        <location evidence="1">Secreted</location>
    </subcellularLocation>
</comment>
<dbReference type="PANTHER" id="PTHR11475">
    <property type="entry name" value="OXIDASE/PEROXIDASE"/>
    <property type="match status" value="1"/>
</dbReference>
<evidence type="ECO:0000256" key="1">
    <source>
        <dbReference type="ARBA" id="ARBA00004613"/>
    </source>
</evidence>
<evidence type="ECO:0008006" key="7">
    <source>
        <dbReference type="Google" id="ProtNLM"/>
    </source>
</evidence>
<dbReference type="InterPro" id="IPR019791">
    <property type="entry name" value="Haem_peroxidase_animal"/>
</dbReference>
<dbReference type="InterPro" id="IPR010255">
    <property type="entry name" value="Haem_peroxidase_sf"/>
</dbReference>
<dbReference type="PROSITE" id="PS50292">
    <property type="entry name" value="PEROXIDASE_3"/>
    <property type="match status" value="1"/>
</dbReference>
<dbReference type="Gene3D" id="1.10.640.10">
    <property type="entry name" value="Haem peroxidase domain superfamily, animal type"/>
    <property type="match status" value="1"/>
</dbReference>
<keyword evidence="2" id="KW-0964">Secreted</keyword>
<dbReference type="CDD" id="cd09819">
    <property type="entry name" value="An_peroxidase_bacterial_1"/>
    <property type="match status" value="1"/>
</dbReference>
<organism evidence="5 6">
    <name type="scientific">Isoptericola cucumis</name>
    <dbReference type="NCBI Taxonomy" id="1776856"/>
    <lineage>
        <taxon>Bacteria</taxon>
        <taxon>Bacillati</taxon>
        <taxon>Actinomycetota</taxon>
        <taxon>Actinomycetes</taxon>
        <taxon>Micrococcales</taxon>
        <taxon>Promicromonosporaceae</taxon>
        <taxon>Isoptericola</taxon>
    </lineage>
</organism>
<dbReference type="Proteomes" id="UP000632535">
    <property type="component" value="Unassembled WGS sequence"/>
</dbReference>
<name>A0ABQ2B845_9MICO</name>
<dbReference type="Pfam" id="PF03098">
    <property type="entry name" value="An_peroxidase"/>
    <property type="match status" value="1"/>
</dbReference>